<gene>
    <name evidence="2" type="ORF">IAI60_16100</name>
</gene>
<dbReference type="EMBL" id="JACTNF010000017">
    <property type="protein sequence ID" value="MBO1076141.1"/>
    <property type="molecule type" value="Genomic_DNA"/>
</dbReference>
<protein>
    <submittedName>
        <fullName evidence="2">Rod-binding protein</fullName>
    </submittedName>
</protein>
<evidence type="ECO:0000313" key="3">
    <source>
        <dbReference type="Proteomes" id="UP001518990"/>
    </source>
</evidence>
<dbReference type="Proteomes" id="UP001518990">
    <property type="component" value="Unassembled WGS sequence"/>
</dbReference>
<sequence length="85" mass="8548">MMDSVSPGGRHVARQLEASFAAGMVSAARPPKRQGLFDGGAGAGAFDSFMDHALGDALAARGQLGLTPAIERAIAGRAAVARGAR</sequence>
<feature type="domain" description="Flagellar protein FlgJ N-terminal" evidence="1">
    <location>
        <begin position="30"/>
        <end position="72"/>
    </location>
</feature>
<organism evidence="2 3">
    <name type="scientific">Roseomonas marmotae</name>
    <dbReference type="NCBI Taxonomy" id="2768161"/>
    <lineage>
        <taxon>Bacteria</taxon>
        <taxon>Pseudomonadati</taxon>
        <taxon>Pseudomonadota</taxon>
        <taxon>Alphaproteobacteria</taxon>
        <taxon>Acetobacterales</taxon>
        <taxon>Roseomonadaceae</taxon>
        <taxon>Roseomonas</taxon>
    </lineage>
</organism>
<proteinExistence type="predicted"/>
<comment type="caution">
    <text evidence="2">The sequence shown here is derived from an EMBL/GenBank/DDBJ whole genome shotgun (WGS) entry which is preliminary data.</text>
</comment>
<accession>A0ABS3KF92</accession>
<dbReference type="Pfam" id="PF10135">
    <property type="entry name" value="Rod-binding"/>
    <property type="match status" value="1"/>
</dbReference>
<evidence type="ECO:0000259" key="1">
    <source>
        <dbReference type="Pfam" id="PF10135"/>
    </source>
</evidence>
<dbReference type="RefSeq" id="WP_207448842.1">
    <property type="nucleotide sequence ID" value="NZ_CP061093.1"/>
</dbReference>
<name>A0ABS3KF92_9PROT</name>
<keyword evidence="3" id="KW-1185">Reference proteome</keyword>
<reference evidence="2 3" key="1">
    <citation type="submission" date="2020-09" db="EMBL/GenBank/DDBJ databases">
        <title>Roseomonas.</title>
        <authorList>
            <person name="Zhu W."/>
        </authorList>
    </citation>
    <scope>NUCLEOTIDE SEQUENCE [LARGE SCALE GENOMIC DNA]</scope>
    <source>
        <strain evidence="2 3">1311</strain>
    </source>
</reference>
<evidence type="ECO:0000313" key="2">
    <source>
        <dbReference type="EMBL" id="MBO1076141.1"/>
    </source>
</evidence>
<dbReference type="InterPro" id="IPR019301">
    <property type="entry name" value="Flagellar_prot_FlgJ_N"/>
</dbReference>